<sequence>MGAGPAEGAPSLRTGGRAAGPPPPAGPLGVGTALSAAPGAASFGTGAGPRVPAGAAPPAVSDARAGTTSRPAAEPGPEKPKAPEELDEPDEPEELDESVDGENRDDPSPLAEPVPVPVLVGCRPPADAPGDTPSVAARSCTGGTGAGTGPATAAERWMRGARSGAGALVRGRTAGGTARGSPA</sequence>
<dbReference type="EMBL" id="JBIBEG010000001">
    <property type="protein sequence ID" value="MFF5894468.1"/>
    <property type="molecule type" value="Genomic_DNA"/>
</dbReference>
<evidence type="ECO:0000313" key="2">
    <source>
        <dbReference type="EMBL" id="MFF5894468.1"/>
    </source>
</evidence>
<proteinExistence type="predicted"/>
<feature type="region of interest" description="Disordered" evidence="1">
    <location>
        <begin position="1"/>
        <end position="153"/>
    </location>
</feature>
<protein>
    <recommendedName>
        <fullName evidence="4">Syndecan 1</fullName>
    </recommendedName>
</protein>
<evidence type="ECO:0000313" key="3">
    <source>
        <dbReference type="Proteomes" id="UP001602322"/>
    </source>
</evidence>
<comment type="caution">
    <text evidence="2">The sequence shown here is derived from an EMBL/GenBank/DDBJ whole genome shotgun (WGS) entry which is preliminary data.</text>
</comment>
<gene>
    <name evidence="2" type="ORF">ACFY8O_00945</name>
</gene>
<accession>A0ABW6WZZ9</accession>
<dbReference type="Proteomes" id="UP001602322">
    <property type="component" value="Unassembled WGS sequence"/>
</dbReference>
<feature type="region of interest" description="Disordered" evidence="1">
    <location>
        <begin position="164"/>
        <end position="183"/>
    </location>
</feature>
<keyword evidence="3" id="KW-1185">Reference proteome</keyword>
<evidence type="ECO:0000256" key="1">
    <source>
        <dbReference type="SAM" id="MobiDB-lite"/>
    </source>
</evidence>
<feature type="compositionally biased region" description="Low complexity" evidence="1">
    <location>
        <begin position="48"/>
        <end position="75"/>
    </location>
</feature>
<feature type="compositionally biased region" description="Acidic residues" evidence="1">
    <location>
        <begin position="85"/>
        <end position="100"/>
    </location>
</feature>
<reference evidence="2 3" key="1">
    <citation type="submission" date="2024-10" db="EMBL/GenBank/DDBJ databases">
        <title>The Natural Products Discovery Center: Release of the First 8490 Sequenced Strains for Exploring Actinobacteria Biosynthetic Diversity.</title>
        <authorList>
            <person name="Kalkreuter E."/>
            <person name="Kautsar S.A."/>
            <person name="Yang D."/>
            <person name="Bader C.D."/>
            <person name="Teijaro C.N."/>
            <person name="Fluegel L."/>
            <person name="Davis C.M."/>
            <person name="Simpson J.R."/>
            <person name="Lauterbach L."/>
            <person name="Steele A.D."/>
            <person name="Gui C."/>
            <person name="Meng S."/>
            <person name="Li G."/>
            <person name="Viehrig K."/>
            <person name="Ye F."/>
            <person name="Su P."/>
            <person name="Kiefer A.F."/>
            <person name="Nichols A."/>
            <person name="Cepeda A.J."/>
            <person name="Yan W."/>
            <person name="Fan B."/>
            <person name="Jiang Y."/>
            <person name="Adhikari A."/>
            <person name="Zheng C.-J."/>
            <person name="Schuster L."/>
            <person name="Cowan T.M."/>
            <person name="Smanski M.J."/>
            <person name="Chevrette M.G."/>
            <person name="De Carvalho L.P.S."/>
            <person name="Shen B."/>
        </authorList>
    </citation>
    <scope>NUCLEOTIDE SEQUENCE [LARGE SCALE GENOMIC DNA]</scope>
    <source>
        <strain evidence="2 3">NPDC012540</strain>
    </source>
</reference>
<feature type="compositionally biased region" description="Gly residues" evidence="1">
    <location>
        <begin position="173"/>
        <end position="183"/>
    </location>
</feature>
<evidence type="ECO:0008006" key="4">
    <source>
        <dbReference type="Google" id="ProtNLM"/>
    </source>
</evidence>
<name>A0ABW6WZZ9_9ACTN</name>
<dbReference type="RefSeq" id="WP_387897578.1">
    <property type="nucleotide sequence ID" value="NZ_JBIBEG010000001.1"/>
</dbReference>
<organism evidence="2 3">
    <name type="scientific">Streptomyces argenteolus</name>
    <dbReference type="NCBI Taxonomy" id="67274"/>
    <lineage>
        <taxon>Bacteria</taxon>
        <taxon>Bacillati</taxon>
        <taxon>Actinomycetota</taxon>
        <taxon>Actinomycetes</taxon>
        <taxon>Kitasatosporales</taxon>
        <taxon>Streptomycetaceae</taxon>
        <taxon>Streptomyces</taxon>
    </lineage>
</organism>